<feature type="transmembrane region" description="Helical" evidence="13">
    <location>
        <begin position="676"/>
        <end position="694"/>
    </location>
</feature>
<organism evidence="15 16">
    <name type="scientific">Rhizopus oryzae</name>
    <name type="common">Mucormycosis agent</name>
    <name type="synonym">Rhizopus arrhizus var. delemar</name>
    <dbReference type="NCBI Taxonomy" id="64495"/>
    <lineage>
        <taxon>Eukaryota</taxon>
        <taxon>Fungi</taxon>
        <taxon>Fungi incertae sedis</taxon>
        <taxon>Mucoromycota</taxon>
        <taxon>Mucoromycotina</taxon>
        <taxon>Mucoromycetes</taxon>
        <taxon>Mucorales</taxon>
        <taxon>Mucorineae</taxon>
        <taxon>Rhizopodaceae</taxon>
        <taxon>Rhizopus</taxon>
    </lineage>
</organism>
<comment type="similarity">
    <text evidence="3 13">Belongs to the PIGG/PIGN/PIGO family. PIGN subfamily.</text>
</comment>
<keyword evidence="7 13" id="KW-0812">Transmembrane</keyword>
<keyword evidence="11" id="KW-0325">Glycoprotein</keyword>
<feature type="transmembrane region" description="Helical" evidence="13">
    <location>
        <begin position="700"/>
        <end position="716"/>
    </location>
</feature>
<protein>
    <recommendedName>
        <fullName evidence="4 13">GPI ethanolamine phosphate transferase 1</fullName>
        <ecNumber evidence="13">2.-.-.-</ecNumber>
    </recommendedName>
</protein>
<evidence type="ECO:0000256" key="3">
    <source>
        <dbReference type="ARBA" id="ARBA00008400"/>
    </source>
</evidence>
<evidence type="ECO:0000256" key="1">
    <source>
        <dbReference type="ARBA" id="ARBA00004477"/>
    </source>
</evidence>
<evidence type="ECO:0000256" key="8">
    <source>
        <dbReference type="ARBA" id="ARBA00022824"/>
    </source>
</evidence>
<evidence type="ECO:0000256" key="5">
    <source>
        <dbReference type="ARBA" id="ARBA00022502"/>
    </source>
</evidence>
<evidence type="ECO:0000313" key="15">
    <source>
        <dbReference type="EMBL" id="KAG1313595.1"/>
    </source>
</evidence>
<evidence type="ECO:0000256" key="12">
    <source>
        <dbReference type="ARBA" id="ARBA00024850"/>
    </source>
</evidence>
<feature type="transmembrane region" description="Helical" evidence="13">
    <location>
        <begin position="558"/>
        <end position="578"/>
    </location>
</feature>
<evidence type="ECO:0000256" key="7">
    <source>
        <dbReference type="ARBA" id="ARBA00022692"/>
    </source>
</evidence>
<dbReference type="Pfam" id="PF01663">
    <property type="entry name" value="Phosphodiest"/>
    <property type="match status" value="1"/>
</dbReference>
<dbReference type="GO" id="GO:0006506">
    <property type="term" value="P:GPI anchor biosynthetic process"/>
    <property type="evidence" value="ECO:0007669"/>
    <property type="project" value="UniProtKB-KW"/>
</dbReference>
<gene>
    <name evidence="15" type="ORF">G6F64_002130</name>
</gene>
<keyword evidence="16" id="KW-1185">Reference proteome</keyword>
<dbReference type="InterPro" id="IPR037671">
    <property type="entry name" value="PIGN_N"/>
</dbReference>
<evidence type="ECO:0000256" key="6">
    <source>
        <dbReference type="ARBA" id="ARBA00022679"/>
    </source>
</evidence>
<dbReference type="Gene3D" id="3.40.720.10">
    <property type="entry name" value="Alkaline Phosphatase, subunit A"/>
    <property type="match status" value="1"/>
</dbReference>
<feature type="transmembrane region" description="Helical" evidence="13">
    <location>
        <begin position="649"/>
        <end position="669"/>
    </location>
</feature>
<feature type="transmembrane region" description="Helical" evidence="13">
    <location>
        <begin position="406"/>
        <end position="428"/>
    </location>
</feature>
<feature type="transmembrane region" description="Helical" evidence="13">
    <location>
        <begin position="584"/>
        <end position="601"/>
    </location>
</feature>
<feature type="transmembrane region" description="Helical" evidence="13">
    <location>
        <begin position="778"/>
        <end position="801"/>
    </location>
</feature>
<keyword evidence="5 13" id="KW-0337">GPI-anchor biosynthesis</keyword>
<feature type="domain" description="GPI ethanolamine phosphate transferase 1 C-terminal" evidence="14">
    <location>
        <begin position="396"/>
        <end position="837"/>
    </location>
</feature>
<dbReference type="GO" id="GO:0051377">
    <property type="term" value="F:mannose-ethanolamine phosphotransferase activity"/>
    <property type="evidence" value="ECO:0007669"/>
    <property type="project" value="UniProtKB-UniRule"/>
</dbReference>
<dbReference type="InterPro" id="IPR017850">
    <property type="entry name" value="Alkaline_phosphatase_core_sf"/>
</dbReference>
<reference evidence="15" key="1">
    <citation type="journal article" date="2020" name="Microb. Genom.">
        <title>Genetic diversity of clinical and environmental Mucorales isolates obtained from an investigation of mucormycosis cases among solid organ transplant recipients.</title>
        <authorList>
            <person name="Nguyen M.H."/>
            <person name="Kaul D."/>
            <person name="Muto C."/>
            <person name="Cheng S.J."/>
            <person name="Richter R.A."/>
            <person name="Bruno V.M."/>
            <person name="Liu G."/>
            <person name="Beyhan S."/>
            <person name="Sundermann A.J."/>
            <person name="Mounaud S."/>
            <person name="Pasculle A.W."/>
            <person name="Nierman W.C."/>
            <person name="Driscoll E."/>
            <person name="Cumbie R."/>
            <person name="Clancy C.J."/>
            <person name="Dupont C.L."/>
        </authorList>
    </citation>
    <scope>NUCLEOTIDE SEQUENCE</scope>
    <source>
        <strain evidence="15">GL11</strain>
    </source>
</reference>
<feature type="transmembrane region" description="Helical" evidence="13">
    <location>
        <begin position="845"/>
        <end position="869"/>
    </location>
</feature>
<dbReference type="EMBL" id="JAANQT010000180">
    <property type="protein sequence ID" value="KAG1313595.1"/>
    <property type="molecule type" value="Genomic_DNA"/>
</dbReference>
<comment type="pathway">
    <text evidence="2 13">Glycolipid biosynthesis; glycosylphosphatidylinositol-anchor biosynthesis.</text>
</comment>
<evidence type="ECO:0000256" key="13">
    <source>
        <dbReference type="RuleBase" id="RU367138"/>
    </source>
</evidence>
<feature type="transmembrane region" description="Helical" evidence="13">
    <location>
        <begin position="737"/>
        <end position="758"/>
    </location>
</feature>
<keyword evidence="9 13" id="KW-1133">Transmembrane helix</keyword>
<evidence type="ECO:0000256" key="4">
    <source>
        <dbReference type="ARBA" id="ARBA00020831"/>
    </source>
</evidence>
<feature type="transmembrane region" description="Helical" evidence="13">
    <location>
        <begin position="813"/>
        <end position="833"/>
    </location>
</feature>
<dbReference type="PANTHER" id="PTHR12250:SF0">
    <property type="entry name" value="GPI ETHANOLAMINE PHOSPHATE TRANSFERASE 1"/>
    <property type="match status" value="1"/>
</dbReference>
<dbReference type="OrthoDB" id="2748310at2759"/>
<keyword evidence="8 13" id="KW-0256">Endoplasmic reticulum</keyword>
<dbReference type="CDD" id="cd16020">
    <property type="entry name" value="GPI_EPT_1"/>
    <property type="match status" value="1"/>
</dbReference>
<feature type="transmembrane region" description="Helical" evidence="13">
    <location>
        <begin position="617"/>
        <end position="637"/>
    </location>
</feature>
<feature type="transmembrane region" description="Helical" evidence="13">
    <location>
        <begin position="501"/>
        <end position="521"/>
    </location>
</feature>
<evidence type="ECO:0000256" key="10">
    <source>
        <dbReference type="ARBA" id="ARBA00023136"/>
    </source>
</evidence>
<dbReference type="PANTHER" id="PTHR12250">
    <property type="entry name" value="PHOSPHATIDYLINOSITOL GLYCAN, CLASS N"/>
    <property type="match status" value="1"/>
</dbReference>
<feature type="transmembrane region" description="Helical" evidence="13">
    <location>
        <begin position="473"/>
        <end position="489"/>
    </location>
</feature>
<dbReference type="AlphaFoldDB" id="A0A9P7BWH9"/>
<dbReference type="Proteomes" id="UP000716291">
    <property type="component" value="Unassembled WGS sequence"/>
</dbReference>
<evidence type="ECO:0000256" key="2">
    <source>
        <dbReference type="ARBA" id="ARBA00004687"/>
    </source>
</evidence>
<feature type="transmembrane region" description="Helical" evidence="13">
    <location>
        <begin position="527"/>
        <end position="546"/>
    </location>
</feature>
<dbReference type="InterPro" id="IPR007070">
    <property type="entry name" value="GPI_EtnP_transferase_1"/>
</dbReference>
<evidence type="ECO:0000256" key="11">
    <source>
        <dbReference type="ARBA" id="ARBA00023180"/>
    </source>
</evidence>
<comment type="subcellular location">
    <subcellularLocation>
        <location evidence="1 13">Endoplasmic reticulum membrane</location>
        <topology evidence="1 13">Multi-pass membrane protein</topology>
    </subcellularLocation>
</comment>
<dbReference type="InterPro" id="IPR002591">
    <property type="entry name" value="Phosphodiest/P_Trfase"/>
</dbReference>
<dbReference type="GO" id="GO:0005789">
    <property type="term" value="C:endoplasmic reticulum membrane"/>
    <property type="evidence" value="ECO:0007669"/>
    <property type="project" value="UniProtKB-SubCell"/>
</dbReference>
<evidence type="ECO:0000256" key="9">
    <source>
        <dbReference type="ARBA" id="ARBA00022989"/>
    </source>
</evidence>
<sequence length="889" mass="100885">MTPHKSPIDPPADRLVLVVGDGLRADKLFELDEQGKTRAPFLRNIMQNNGTWGVSHTRVPTESRPGHVAIIAGFYEDVSAVTTGWTMNPVNFDSVFNQSQHTWSFGSPDILPMFQHGASDPSRVETFMYPPEYEDFSGEASHLDTWVFDHVKELFKNASTNPELDNMLRQKKIVFFLHLLGLDTNGHGFRPSSKEYLENIRLVDNGVKEIVDVIEDFYQHDGRTSYIFTADHGMNNRGGHGDGHPDNTRTPIVAWGAGIREAIRSGLGHDTFSANWGLSSIQRNDILQADIAPLMSHLIGINFPVNSVGGLPLSYLKADGLTKAEAAFTNARQILEQLQVKHNEKAKSELFFRPYPGLTGLRDPTLLVSEIKFLIADKDYELAEEKSKELINLCLQGLRYFQTYDWFFLRTIITVGYVGWCVFCLEFVIRHFVLFSHEGASSSIRYRIIIDFIAALTMVAISCMIYIQKMPAMYYAYIFFPIFFWNQILRNYRTLIDALRLYMRNGIIKSSMTTVAFLLFLEALVFSFFHREVLTGLFFLLAYWPWIMPKHALKDNSALLKSWSVACIFTSIFTLLPVEKGENINEVIAGGILCIILANWVRQKLRSLKRTSKIQNTIIYVQLLLVIVSCVLVYYTSVSLQKREGLPRLNQAASWTIIAFSSILPFVYRGETSDDYLGRLLIICLAFAPLMTLLSISYELLFYVSFCTTVLLWLEVERNLYKNKRNSIVRALNASDGRCAIMFLFFVNVAFFGTGNVASLSSFSLESVYRFTTVFNPFLMGALLIAKVLIPFFVISSALGIVTTSLDLQPFTLFLVVMSLTDVQTINFFFLVTDVGSWLEIGVSISHFCITELLIIFTILLFIVSRILVGHLSLPKINRIVDRMKPKDH</sequence>
<proteinExistence type="inferred from homology"/>
<dbReference type="FunFam" id="3.40.720.10:FF:000015">
    <property type="entry name" value="GPI ethanolamine phosphate transferase 1"/>
    <property type="match status" value="1"/>
</dbReference>
<evidence type="ECO:0000313" key="16">
    <source>
        <dbReference type="Proteomes" id="UP000716291"/>
    </source>
</evidence>
<dbReference type="InterPro" id="IPR017852">
    <property type="entry name" value="GPI_EtnP_transferase_1_C"/>
</dbReference>
<dbReference type="EC" id="2.-.-.-" evidence="13"/>
<accession>A0A9P7BWH9</accession>
<comment type="function">
    <text evidence="12 13">Ethanolamine phosphate transferase involved in glycosylphosphatidylinositol-anchor biosynthesis. Transfers ethanolamine phosphate to the first alpha-1,4-linked mannose of the glycosylphosphatidylinositol precursor of GPI-anchor.</text>
</comment>
<dbReference type="SUPFAM" id="SSF53649">
    <property type="entry name" value="Alkaline phosphatase-like"/>
    <property type="match status" value="1"/>
</dbReference>
<name>A0A9P7BWH9_RHIOR</name>
<dbReference type="Pfam" id="PF04987">
    <property type="entry name" value="PigN"/>
    <property type="match status" value="1"/>
</dbReference>
<keyword evidence="10 13" id="KW-0472">Membrane</keyword>
<evidence type="ECO:0000259" key="14">
    <source>
        <dbReference type="Pfam" id="PF04987"/>
    </source>
</evidence>
<keyword evidence="6 13" id="KW-0808">Transferase</keyword>
<comment type="caution">
    <text evidence="15">The sequence shown here is derived from an EMBL/GenBank/DDBJ whole genome shotgun (WGS) entry which is preliminary data.</text>
</comment>
<feature type="transmembrane region" description="Helical" evidence="13">
    <location>
        <begin position="448"/>
        <end position="467"/>
    </location>
</feature>